<keyword evidence="1" id="KW-0472">Membrane</keyword>
<dbReference type="SUPFAM" id="SSF52266">
    <property type="entry name" value="SGNH hydrolase"/>
    <property type="match status" value="1"/>
</dbReference>
<dbReference type="Gene3D" id="3.40.50.1110">
    <property type="entry name" value="SGNH hydrolase"/>
    <property type="match status" value="2"/>
</dbReference>
<evidence type="ECO:0000313" key="3">
    <source>
        <dbReference type="Proteomes" id="UP000008963"/>
    </source>
</evidence>
<proteinExistence type="predicted"/>
<dbReference type="EMBL" id="FQ312005">
    <property type="protein sequence ID" value="CBW27877.1"/>
    <property type="molecule type" value="Genomic_DNA"/>
</dbReference>
<dbReference type="Proteomes" id="UP000008963">
    <property type="component" value="Chromosome"/>
</dbReference>
<keyword evidence="1" id="KW-1133">Transmembrane helix</keyword>
<sequence>MLILSMKTTENQIMANDNPTSLKVKILIATTSLVLTLFFVEVTLRLLGEAVLEATQREYIPPFDEKNSDNHDLTYEVYNSKKTKDIKVDPDSALCVGDSFTNGGNVQSYDTYPYFLYNQFEKKGKSFSVFNFGKCESSTFDSYTRIRDFIQKKKNANEPLPGKIILLTGSADLFGVNYGSVNDSKLEPFIVPIETGVKKLRIYKIYRFFKYELFKRFSLTNPLRIPYQATSPEEQVALKKIITNSLTIFKDNKSDYSYSKEIEKKILKDVNLQLSKGFRKEVLPLESFSGNIYIERVLIYYVGMLSRRDMHKEAIDYLLGFIKDHSNFYWRDNTITAVKYYFTQAILLQSKYSSNDIHQMLIETAPKEETKSYKKILNLVNSWDENIKLLNAKREETWKDLYEMTKKEGIELILMNYPSNYQSANSMLERTAKKYNLRFVDNNSLFQKLIKRDGKEKYLYDDDHCTPEGYKIMAQNIFNTIGRE</sequence>
<dbReference type="STRING" id="862908.BMS_3120"/>
<keyword evidence="3" id="KW-1185">Reference proteome</keyword>
<protein>
    <submittedName>
        <fullName evidence="2">Membrane protein</fullName>
    </submittedName>
</protein>
<evidence type="ECO:0000313" key="2">
    <source>
        <dbReference type="EMBL" id="CBW27877.1"/>
    </source>
</evidence>
<evidence type="ECO:0000256" key="1">
    <source>
        <dbReference type="SAM" id="Phobius"/>
    </source>
</evidence>
<organism evidence="2 3">
    <name type="scientific">Halobacteriovorax marinus (strain ATCC BAA-682 / DSM 15412 / SJ)</name>
    <name type="common">Bacteriovorax marinus</name>
    <dbReference type="NCBI Taxonomy" id="862908"/>
    <lineage>
        <taxon>Bacteria</taxon>
        <taxon>Pseudomonadati</taxon>
        <taxon>Bdellovibrionota</taxon>
        <taxon>Bacteriovoracia</taxon>
        <taxon>Bacteriovoracales</taxon>
        <taxon>Halobacteriovoraceae</taxon>
        <taxon>Halobacteriovorax</taxon>
    </lineage>
</organism>
<name>E1WZU1_HALMS</name>
<gene>
    <name evidence="2" type="ordered locus">BMS_3120</name>
</gene>
<feature type="transmembrane region" description="Helical" evidence="1">
    <location>
        <begin position="26"/>
        <end position="47"/>
    </location>
</feature>
<dbReference type="eggNOG" id="COG2755">
    <property type="taxonomic scope" value="Bacteria"/>
</dbReference>
<dbReference type="PATRIC" id="fig|862908.3.peg.2983"/>
<reference evidence="3" key="1">
    <citation type="journal article" date="2013" name="ISME J.">
        <title>A small predatory core genome in the divergent marine Bacteriovorax marinus SJ and the terrestrial Bdellovibrio bacteriovorus.</title>
        <authorList>
            <person name="Crossman L.C."/>
            <person name="Chen H."/>
            <person name="Cerdeno-Tarraga A.M."/>
            <person name="Brooks K."/>
            <person name="Quail M.A."/>
            <person name="Pineiro S.A."/>
            <person name="Hobley L."/>
            <person name="Sockett R.E."/>
            <person name="Bentley S.D."/>
            <person name="Parkhill J."/>
            <person name="Williams H.N."/>
            <person name="Stine O.C."/>
        </authorList>
    </citation>
    <scope>NUCLEOTIDE SEQUENCE [LARGE SCALE GENOMIC DNA]</scope>
    <source>
        <strain evidence="3">ATCC BAA-682 / DSM 15412 / SJ</strain>
    </source>
</reference>
<dbReference type="HOGENOM" id="CLU_563567_0_0_7"/>
<keyword evidence="1" id="KW-0812">Transmembrane</keyword>
<dbReference type="GO" id="GO:0016788">
    <property type="term" value="F:hydrolase activity, acting on ester bonds"/>
    <property type="evidence" value="ECO:0007669"/>
    <property type="project" value="UniProtKB-ARBA"/>
</dbReference>
<dbReference type="InterPro" id="IPR036514">
    <property type="entry name" value="SGNH_hydro_sf"/>
</dbReference>
<accession>E1WZU1</accession>
<dbReference type="KEGG" id="bmx:BMS_3120"/>
<dbReference type="AlphaFoldDB" id="E1WZU1"/>